<dbReference type="AlphaFoldDB" id="A0A9P9AIT0"/>
<evidence type="ECO:0000256" key="4">
    <source>
        <dbReference type="ARBA" id="ARBA00022723"/>
    </source>
</evidence>
<dbReference type="InterPro" id="IPR000718">
    <property type="entry name" value="Peptidase_M13"/>
</dbReference>
<dbReference type="PANTHER" id="PTHR11733:SF167">
    <property type="entry name" value="FI17812P1-RELATED"/>
    <property type="match status" value="1"/>
</dbReference>
<comment type="cofactor">
    <cofactor evidence="1">
        <name>Zn(2+)</name>
        <dbReference type="ChEBI" id="CHEBI:29105"/>
    </cofactor>
</comment>
<evidence type="ECO:0000256" key="7">
    <source>
        <dbReference type="ARBA" id="ARBA00023049"/>
    </source>
</evidence>
<organism evidence="10 11">
    <name type="scientific">Thelonectria olida</name>
    <dbReference type="NCBI Taxonomy" id="1576542"/>
    <lineage>
        <taxon>Eukaryota</taxon>
        <taxon>Fungi</taxon>
        <taxon>Dikarya</taxon>
        <taxon>Ascomycota</taxon>
        <taxon>Pezizomycotina</taxon>
        <taxon>Sordariomycetes</taxon>
        <taxon>Hypocreomycetidae</taxon>
        <taxon>Hypocreales</taxon>
        <taxon>Nectriaceae</taxon>
        <taxon>Thelonectria</taxon>
    </lineage>
</organism>
<dbReference type="InterPro" id="IPR008753">
    <property type="entry name" value="Peptidase_M13_N"/>
</dbReference>
<feature type="domain" description="Peptidase M13 N-terminal" evidence="9">
    <location>
        <begin position="40"/>
        <end position="453"/>
    </location>
</feature>
<evidence type="ECO:0000259" key="9">
    <source>
        <dbReference type="Pfam" id="PF05649"/>
    </source>
</evidence>
<keyword evidence="5" id="KW-0378">Hydrolase</keyword>
<evidence type="ECO:0000256" key="1">
    <source>
        <dbReference type="ARBA" id="ARBA00001947"/>
    </source>
</evidence>
<keyword evidence="4" id="KW-0479">Metal-binding</keyword>
<dbReference type="InterPro" id="IPR024079">
    <property type="entry name" value="MetalloPept_cat_dom_sf"/>
</dbReference>
<dbReference type="PANTHER" id="PTHR11733">
    <property type="entry name" value="ZINC METALLOPROTEASE FAMILY M13 NEPRILYSIN-RELATED"/>
    <property type="match status" value="1"/>
</dbReference>
<evidence type="ECO:0000256" key="2">
    <source>
        <dbReference type="ARBA" id="ARBA00007357"/>
    </source>
</evidence>
<feature type="domain" description="Peptidase M13 C-terminal" evidence="8">
    <location>
        <begin position="514"/>
        <end position="713"/>
    </location>
</feature>
<keyword evidence="6" id="KW-0862">Zinc</keyword>
<dbReference type="PRINTS" id="PR00786">
    <property type="entry name" value="NEPRILYSIN"/>
</dbReference>
<dbReference type="CDD" id="cd08662">
    <property type="entry name" value="M13"/>
    <property type="match status" value="1"/>
</dbReference>
<dbReference type="Gene3D" id="3.40.390.10">
    <property type="entry name" value="Collagenase (Catalytic Domain)"/>
    <property type="match status" value="1"/>
</dbReference>
<keyword evidence="11" id="KW-1185">Reference proteome</keyword>
<keyword evidence="3" id="KW-0645">Protease</keyword>
<dbReference type="Pfam" id="PF05649">
    <property type="entry name" value="Peptidase_M13_N"/>
    <property type="match status" value="1"/>
</dbReference>
<comment type="similarity">
    <text evidence="2">Belongs to the peptidase M13 family.</text>
</comment>
<evidence type="ECO:0000256" key="6">
    <source>
        <dbReference type="ARBA" id="ARBA00022833"/>
    </source>
</evidence>
<evidence type="ECO:0000313" key="11">
    <source>
        <dbReference type="Proteomes" id="UP000777438"/>
    </source>
</evidence>
<name>A0A9P9AIT0_9HYPO</name>
<comment type="caution">
    <text evidence="10">The sequence shown here is derived from an EMBL/GenBank/DDBJ whole genome shotgun (WGS) entry which is preliminary data.</text>
</comment>
<keyword evidence="7" id="KW-0482">Metalloprotease</keyword>
<evidence type="ECO:0000259" key="8">
    <source>
        <dbReference type="Pfam" id="PF01431"/>
    </source>
</evidence>
<dbReference type="EMBL" id="JAGPYM010000020">
    <property type="protein sequence ID" value="KAH6884456.1"/>
    <property type="molecule type" value="Genomic_DNA"/>
</dbReference>
<dbReference type="GO" id="GO:0004222">
    <property type="term" value="F:metalloendopeptidase activity"/>
    <property type="evidence" value="ECO:0007669"/>
    <property type="project" value="InterPro"/>
</dbReference>
<evidence type="ECO:0000256" key="5">
    <source>
        <dbReference type="ARBA" id="ARBA00022801"/>
    </source>
</evidence>
<dbReference type="GO" id="GO:0005886">
    <property type="term" value="C:plasma membrane"/>
    <property type="evidence" value="ECO:0007669"/>
    <property type="project" value="TreeGrafter"/>
</dbReference>
<dbReference type="Proteomes" id="UP000777438">
    <property type="component" value="Unassembled WGS sequence"/>
</dbReference>
<dbReference type="GO" id="GO:0016485">
    <property type="term" value="P:protein processing"/>
    <property type="evidence" value="ECO:0007669"/>
    <property type="project" value="TreeGrafter"/>
</dbReference>
<dbReference type="Pfam" id="PF01431">
    <property type="entry name" value="Peptidase_M13"/>
    <property type="match status" value="1"/>
</dbReference>
<dbReference type="SUPFAM" id="SSF55486">
    <property type="entry name" value="Metalloproteases ('zincins'), catalytic domain"/>
    <property type="match status" value="1"/>
</dbReference>
<dbReference type="Gene3D" id="1.10.1380.10">
    <property type="entry name" value="Neutral endopeptidase , domain2"/>
    <property type="match status" value="1"/>
</dbReference>
<evidence type="ECO:0008006" key="12">
    <source>
        <dbReference type="Google" id="ProtNLM"/>
    </source>
</evidence>
<reference evidence="10 11" key="1">
    <citation type="journal article" date="2021" name="Nat. Commun.">
        <title>Genetic determinants of endophytism in the Arabidopsis root mycobiome.</title>
        <authorList>
            <person name="Mesny F."/>
            <person name="Miyauchi S."/>
            <person name="Thiergart T."/>
            <person name="Pickel B."/>
            <person name="Atanasova L."/>
            <person name="Karlsson M."/>
            <person name="Huettel B."/>
            <person name="Barry K.W."/>
            <person name="Haridas S."/>
            <person name="Chen C."/>
            <person name="Bauer D."/>
            <person name="Andreopoulos W."/>
            <person name="Pangilinan J."/>
            <person name="LaButti K."/>
            <person name="Riley R."/>
            <person name="Lipzen A."/>
            <person name="Clum A."/>
            <person name="Drula E."/>
            <person name="Henrissat B."/>
            <person name="Kohler A."/>
            <person name="Grigoriev I.V."/>
            <person name="Martin F.M."/>
            <person name="Hacquard S."/>
        </authorList>
    </citation>
    <scope>NUCLEOTIDE SEQUENCE [LARGE SCALE GENOMIC DNA]</scope>
    <source>
        <strain evidence="10 11">MPI-CAGE-CH-0241</strain>
    </source>
</reference>
<evidence type="ECO:0000256" key="3">
    <source>
        <dbReference type="ARBA" id="ARBA00022670"/>
    </source>
</evidence>
<accession>A0A9P9AIT0</accession>
<dbReference type="InterPro" id="IPR018497">
    <property type="entry name" value="Peptidase_M13_C"/>
</dbReference>
<dbReference type="GO" id="GO:0046872">
    <property type="term" value="F:metal ion binding"/>
    <property type="evidence" value="ECO:0007669"/>
    <property type="project" value="UniProtKB-KW"/>
</dbReference>
<dbReference type="OrthoDB" id="6475849at2759"/>
<evidence type="ECO:0000313" key="10">
    <source>
        <dbReference type="EMBL" id="KAH6884456.1"/>
    </source>
</evidence>
<dbReference type="PROSITE" id="PS51885">
    <property type="entry name" value="NEPRILYSIN"/>
    <property type="match status" value="1"/>
</dbReference>
<sequence length="718" mass="79939">MAPFDTRSSGYGDLCTTPACIHLASDILFALAPNYTDIDPCTDFDQLVCGSWASHHEIPVGENAINSLTEVGETTQNTVREILEGEYPSKWDAGWITVNLTDDQVKADKENFKKIQKSYDVCMNHTDLEEQGLEPLAAFVKTIVETFPAYNDNAEVHDYTTPLGKIITLFESLGIETTQRMVQTQNNFNPEEIQLIIIPPSSSDIPAAEEDLLEYLELSATLIAAVHPGNLSIKEAVRRMKSIIKLQSVLAEVLSAASEEESTIGLAEINQLAPQLNFEYVVKKLAPAEFDVTKTITSQTSYFGNLSQIITETPSDVLQTFFVWKAIAALTRYVESDETNAYNTFRTKQAGEDPESPAPRWKKCVSLLDSGVAWIQASETASSTIGPSGLTWILTHFFLDKAYSKEARDLTSDIVDAIEASFLARLKSKDWVSDEVKKAAEEKVQKMRSVIAYGTDPDTLDPISLKKYYADAEVTSNHVQNVLGFAYVNVAHSWDMLGKPLNRGKFITSTLEPNAFQASTLNTMVLSAAIQQFPLYDVDFPAYMIYGGMGSVVGHELTHAFDNNGRLYDATGNKTIWWDDETIEAFNDRTKCFVKQYDEYTITAPNGTALHVDGELTLGENIADAGGVVSSFDAWKKWEKEKGKAKNLPGLDKFTHEQLFFLKWGQNWCQNTPAEQKVELLSDEHSPNDARIKLPLANSGEFLKAFNCKKKEPTCELW</sequence>
<protein>
    <recommendedName>
        <fullName evidence="12">Endothelin-converting enzyme 1</fullName>
    </recommendedName>
</protein>
<dbReference type="InterPro" id="IPR042089">
    <property type="entry name" value="Peptidase_M13_dom_2"/>
</dbReference>
<proteinExistence type="inferred from homology"/>
<gene>
    <name evidence="10" type="ORF">B0T10DRAFT_550891</name>
</gene>